<accession>A0ABQ4KX69</accession>
<feature type="transmembrane region" description="Helical" evidence="7">
    <location>
        <begin position="136"/>
        <end position="158"/>
    </location>
</feature>
<dbReference type="InterPro" id="IPR020846">
    <property type="entry name" value="MFS_dom"/>
</dbReference>
<dbReference type="CDD" id="cd17325">
    <property type="entry name" value="MFS_MdtG_SLC18_like"/>
    <property type="match status" value="1"/>
</dbReference>
<evidence type="ECO:0000256" key="5">
    <source>
        <dbReference type="ARBA" id="ARBA00022989"/>
    </source>
</evidence>
<dbReference type="Proteomes" id="UP000680670">
    <property type="component" value="Unassembled WGS sequence"/>
</dbReference>
<dbReference type="Gene3D" id="1.20.1250.20">
    <property type="entry name" value="MFS general substrate transporter like domains"/>
    <property type="match status" value="1"/>
</dbReference>
<evidence type="ECO:0000313" key="9">
    <source>
        <dbReference type="EMBL" id="GIN96638.1"/>
    </source>
</evidence>
<feature type="transmembrane region" description="Helical" evidence="7">
    <location>
        <begin position="276"/>
        <end position="296"/>
    </location>
</feature>
<name>A0ABQ4KX69_SIMTE</name>
<evidence type="ECO:0000256" key="1">
    <source>
        <dbReference type="ARBA" id="ARBA00004651"/>
    </source>
</evidence>
<dbReference type="Pfam" id="PF03209">
    <property type="entry name" value="PUCC"/>
    <property type="match status" value="1"/>
</dbReference>
<evidence type="ECO:0000256" key="7">
    <source>
        <dbReference type="SAM" id="Phobius"/>
    </source>
</evidence>
<keyword evidence="4 7" id="KW-0812">Transmembrane</keyword>
<feature type="transmembrane region" description="Helical" evidence="7">
    <location>
        <begin position="102"/>
        <end position="124"/>
    </location>
</feature>
<keyword evidence="3" id="KW-1003">Cell membrane</keyword>
<dbReference type="InterPro" id="IPR004896">
    <property type="entry name" value="PucC-rel"/>
</dbReference>
<evidence type="ECO:0000256" key="3">
    <source>
        <dbReference type="ARBA" id="ARBA00022475"/>
    </source>
</evidence>
<dbReference type="PANTHER" id="PTHR23517">
    <property type="entry name" value="RESISTANCE PROTEIN MDTM, PUTATIVE-RELATED-RELATED"/>
    <property type="match status" value="1"/>
</dbReference>
<protein>
    <submittedName>
        <fullName evidence="9">MFS transporter</fullName>
    </submittedName>
</protein>
<keyword evidence="2" id="KW-0813">Transport</keyword>
<feature type="transmembrane region" description="Helical" evidence="7">
    <location>
        <begin position="364"/>
        <end position="383"/>
    </location>
</feature>
<gene>
    <name evidence="9" type="ORF">J6TS1_25080</name>
</gene>
<feature type="transmembrane region" description="Helical" evidence="7">
    <location>
        <begin position="170"/>
        <end position="191"/>
    </location>
</feature>
<reference evidence="9 10" key="1">
    <citation type="submission" date="2021-03" db="EMBL/GenBank/DDBJ databases">
        <title>Antimicrobial resistance genes in bacteria isolated from Japanese honey, and their potential for conferring macrolide and lincosamide resistance in the American foulbrood pathogen Paenibacillus larvae.</title>
        <authorList>
            <person name="Okamoto M."/>
            <person name="Kumagai M."/>
            <person name="Kanamori H."/>
            <person name="Takamatsu D."/>
        </authorList>
    </citation>
    <scope>NUCLEOTIDE SEQUENCE [LARGE SCALE GENOMIC DNA]</scope>
    <source>
        <strain evidence="9 10">J6TS1</strain>
    </source>
</reference>
<feature type="transmembrane region" description="Helical" evidence="7">
    <location>
        <begin position="36"/>
        <end position="54"/>
    </location>
</feature>
<feature type="transmembrane region" description="Helical" evidence="7">
    <location>
        <begin position="75"/>
        <end position="96"/>
    </location>
</feature>
<feature type="transmembrane region" description="Helical" evidence="7">
    <location>
        <begin position="212"/>
        <end position="233"/>
    </location>
</feature>
<dbReference type="InterPro" id="IPR050171">
    <property type="entry name" value="MFS_Transporters"/>
</dbReference>
<dbReference type="Pfam" id="PF07690">
    <property type="entry name" value="MFS_1"/>
    <property type="match status" value="1"/>
</dbReference>
<keyword evidence="6 7" id="KW-0472">Membrane</keyword>
<dbReference type="InterPro" id="IPR036259">
    <property type="entry name" value="MFS_trans_sf"/>
</dbReference>
<evidence type="ECO:0000313" key="10">
    <source>
        <dbReference type="Proteomes" id="UP000680670"/>
    </source>
</evidence>
<feature type="domain" description="Major facilitator superfamily (MFS) profile" evidence="8">
    <location>
        <begin position="11"/>
        <end position="388"/>
    </location>
</feature>
<comment type="subcellular location">
    <subcellularLocation>
        <location evidence="1">Cell membrane</location>
        <topology evidence="1">Multi-pass membrane protein</topology>
    </subcellularLocation>
</comment>
<organism evidence="9 10">
    <name type="scientific">Siminovitchia terrae</name>
    <name type="common">Bacillus terrae</name>
    <dbReference type="NCBI Taxonomy" id="1914933"/>
    <lineage>
        <taxon>Bacteria</taxon>
        <taxon>Bacillati</taxon>
        <taxon>Bacillota</taxon>
        <taxon>Bacilli</taxon>
        <taxon>Bacillales</taxon>
        <taxon>Bacillaceae</taxon>
        <taxon>Siminovitchia</taxon>
    </lineage>
</organism>
<evidence type="ECO:0000256" key="4">
    <source>
        <dbReference type="ARBA" id="ARBA00022692"/>
    </source>
</evidence>
<feature type="transmembrane region" description="Helical" evidence="7">
    <location>
        <begin position="245"/>
        <end position="264"/>
    </location>
</feature>
<feature type="transmembrane region" description="Helical" evidence="7">
    <location>
        <begin position="336"/>
        <end position="358"/>
    </location>
</feature>
<dbReference type="EMBL" id="BORJ01000006">
    <property type="protein sequence ID" value="GIN96638.1"/>
    <property type="molecule type" value="Genomic_DNA"/>
</dbReference>
<comment type="caution">
    <text evidence="9">The sequence shown here is derived from an EMBL/GenBank/DDBJ whole genome shotgun (WGS) entry which is preliminary data.</text>
</comment>
<evidence type="ECO:0000256" key="6">
    <source>
        <dbReference type="ARBA" id="ARBA00023136"/>
    </source>
</evidence>
<feature type="transmembrane region" description="Helical" evidence="7">
    <location>
        <begin position="7"/>
        <end position="24"/>
    </location>
</feature>
<dbReference type="PROSITE" id="PS50850">
    <property type="entry name" value="MFS"/>
    <property type="match status" value="1"/>
</dbReference>
<dbReference type="SUPFAM" id="SSF103473">
    <property type="entry name" value="MFS general substrate transporter"/>
    <property type="match status" value="1"/>
</dbReference>
<sequence length="391" mass="42258">MIKLLGCLFLMRIFVYIIIFFSFFDLFSQLPIMTPLASSLGATPFITGLVVGMFSLSNMIGNITSGILTDRKGPFLILLAGLLLTSISLFLYQLAFDPLLLLFVRFIHGLHAGLIVPAAFTFVANSTAKHEKGRSVALSGAFIGMAAIIGPAFSGILASRTTEVTVLQTTGFALLILGVLAFFTLRKKAIAIPAARKRTKRPVHQLFRSRPVVKAFAGAFFLMFSQGVLAYMLPLKVDNLGSDTQMSGMLLSTFGVVAVLIFILPTNRLFDRLKPINTLVFGMLTMSASMICISFSETLSLLFIFMALYGTGFAFLFPSINSLLIESTTEENRGKAYGYFYAFFSIGVVAGSSITGLLELSANGGFLFTGVLLFTATALIKFMKNTVPGGA</sequence>
<keyword evidence="10" id="KW-1185">Reference proteome</keyword>
<dbReference type="InterPro" id="IPR011701">
    <property type="entry name" value="MFS"/>
</dbReference>
<feature type="transmembrane region" description="Helical" evidence="7">
    <location>
        <begin position="302"/>
        <end position="324"/>
    </location>
</feature>
<evidence type="ECO:0000259" key="8">
    <source>
        <dbReference type="PROSITE" id="PS50850"/>
    </source>
</evidence>
<keyword evidence="5 7" id="KW-1133">Transmembrane helix</keyword>
<proteinExistence type="predicted"/>
<evidence type="ECO:0000256" key="2">
    <source>
        <dbReference type="ARBA" id="ARBA00022448"/>
    </source>
</evidence>